<protein>
    <submittedName>
        <fullName evidence="3">Uncharacterized protein</fullName>
    </submittedName>
</protein>
<feature type="transmembrane region" description="Helical" evidence="2">
    <location>
        <begin position="65"/>
        <end position="91"/>
    </location>
</feature>
<feature type="region of interest" description="Disordered" evidence="1">
    <location>
        <begin position="27"/>
        <end position="55"/>
    </location>
</feature>
<keyword evidence="4" id="KW-1185">Reference proteome</keyword>
<keyword evidence="2" id="KW-0472">Membrane</keyword>
<dbReference type="EMBL" id="FOEF01000021">
    <property type="protein sequence ID" value="SEP52607.1"/>
    <property type="molecule type" value="Genomic_DNA"/>
</dbReference>
<name>A0A1H8YKD7_9PSEU</name>
<keyword evidence="2" id="KW-1133">Transmembrane helix</keyword>
<feature type="transmembrane region" description="Helical" evidence="2">
    <location>
        <begin position="125"/>
        <end position="145"/>
    </location>
</feature>
<feature type="transmembrane region" description="Helical" evidence="2">
    <location>
        <begin position="97"/>
        <end position="113"/>
    </location>
</feature>
<proteinExistence type="predicted"/>
<organism evidence="3 4">
    <name type="scientific">Amycolatopsis saalfeldensis</name>
    <dbReference type="NCBI Taxonomy" id="394193"/>
    <lineage>
        <taxon>Bacteria</taxon>
        <taxon>Bacillati</taxon>
        <taxon>Actinomycetota</taxon>
        <taxon>Actinomycetes</taxon>
        <taxon>Pseudonocardiales</taxon>
        <taxon>Pseudonocardiaceae</taxon>
        <taxon>Amycolatopsis</taxon>
    </lineage>
</organism>
<evidence type="ECO:0000256" key="1">
    <source>
        <dbReference type="SAM" id="MobiDB-lite"/>
    </source>
</evidence>
<gene>
    <name evidence="3" type="ORF">SAMN04489732_12178</name>
</gene>
<evidence type="ECO:0000256" key="2">
    <source>
        <dbReference type="SAM" id="Phobius"/>
    </source>
</evidence>
<keyword evidence="2" id="KW-0812">Transmembrane</keyword>
<feature type="compositionally biased region" description="Low complexity" evidence="1">
    <location>
        <begin position="31"/>
        <end position="47"/>
    </location>
</feature>
<dbReference type="Proteomes" id="UP000198582">
    <property type="component" value="Unassembled WGS sequence"/>
</dbReference>
<sequence>MQLPTGGAAGTAVGGVSAGTGAGTGNGIGTGSSAEAGNTAGAGAETSPAVGNEQVKERGRWWRGLTGSVAAGLVVLAVGVLGVAVVCSLTGAPGPGLFLLIGHPVAAVAALLAQRSADRRSGVGAGVAGGGVLVIAFVALTLFWWA</sequence>
<evidence type="ECO:0000313" key="3">
    <source>
        <dbReference type="EMBL" id="SEP52607.1"/>
    </source>
</evidence>
<dbReference type="AlphaFoldDB" id="A0A1H8YKD7"/>
<evidence type="ECO:0000313" key="4">
    <source>
        <dbReference type="Proteomes" id="UP000198582"/>
    </source>
</evidence>
<accession>A0A1H8YKD7</accession>
<reference evidence="3 4" key="1">
    <citation type="submission" date="2016-10" db="EMBL/GenBank/DDBJ databases">
        <authorList>
            <person name="de Groot N.N."/>
        </authorList>
    </citation>
    <scope>NUCLEOTIDE SEQUENCE [LARGE SCALE GENOMIC DNA]</scope>
    <source>
        <strain evidence="3 4">DSM 44993</strain>
    </source>
</reference>